<dbReference type="EMBL" id="WTRN01002427">
    <property type="protein sequence ID" value="MWT89537.1"/>
    <property type="molecule type" value="Genomic_DNA"/>
</dbReference>
<accession>A0A6L7CLU9</accession>
<evidence type="ECO:0000313" key="3">
    <source>
        <dbReference type="EMBL" id="MWT89537.1"/>
    </source>
</evidence>
<evidence type="ECO:0000313" key="4">
    <source>
        <dbReference type="Proteomes" id="UP000480485"/>
    </source>
</evidence>
<feature type="non-terminal residue" evidence="3">
    <location>
        <position position="40"/>
    </location>
</feature>
<dbReference type="EMBL" id="WTRN01002426">
    <property type="protein sequence ID" value="MWT89535.1"/>
    <property type="molecule type" value="Genomic_DNA"/>
</dbReference>
<organism evidence="3 4">
    <name type="scientific">Escherichia coli</name>
    <dbReference type="NCBI Taxonomy" id="562"/>
    <lineage>
        <taxon>Bacteria</taxon>
        <taxon>Pseudomonadati</taxon>
        <taxon>Pseudomonadota</taxon>
        <taxon>Gammaproteobacteria</taxon>
        <taxon>Enterobacterales</taxon>
        <taxon>Enterobacteriaceae</taxon>
        <taxon>Escherichia</taxon>
    </lineage>
</organism>
<proteinExistence type="predicted"/>
<protein>
    <submittedName>
        <fullName evidence="3">YjbF family lipoprotein</fullName>
    </submittedName>
</protein>
<name>A0A6L7CLU9_ECOLX</name>
<evidence type="ECO:0000256" key="1">
    <source>
        <dbReference type="SAM" id="SignalP"/>
    </source>
</evidence>
<evidence type="ECO:0000313" key="2">
    <source>
        <dbReference type="EMBL" id="MWT89535.1"/>
    </source>
</evidence>
<dbReference type="Proteomes" id="UP000480485">
    <property type="component" value="Unassembled WGS sequence"/>
</dbReference>
<dbReference type="AlphaFoldDB" id="A0A6L7CLU9"/>
<sequence>MRPLILSIFALFLAGCTHSQQSMVDTFRASLFDNQDITVA</sequence>
<keyword evidence="1" id="KW-0732">Signal</keyword>
<dbReference type="PROSITE" id="PS51257">
    <property type="entry name" value="PROKAR_LIPOPROTEIN"/>
    <property type="match status" value="1"/>
</dbReference>
<comment type="caution">
    <text evidence="3">The sequence shown here is derived from an EMBL/GenBank/DDBJ whole genome shotgun (WGS) entry which is preliminary data.</text>
</comment>
<feature type="chain" id="PRO_5036182446" evidence="1">
    <location>
        <begin position="20"/>
        <end position="40"/>
    </location>
</feature>
<feature type="signal peptide" evidence="1">
    <location>
        <begin position="1"/>
        <end position="19"/>
    </location>
</feature>
<keyword evidence="3" id="KW-0449">Lipoprotein</keyword>
<gene>
    <name evidence="2" type="ORF">GP954_31130</name>
    <name evidence="3" type="ORF">GP954_31140</name>
</gene>
<reference evidence="3 4" key="1">
    <citation type="submission" date="2019-12" db="EMBL/GenBank/DDBJ databases">
        <title>Enteriobacteria Tanzani isolates_8377-8380.</title>
        <authorList>
            <person name="Subbiah M."/>
            <person name="Call D."/>
        </authorList>
    </citation>
    <scope>NUCLEOTIDE SEQUENCE [LARGE SCALE GENOMIC DNA]</scope>
    <source>
        <strain evidence="3 4">8378wC7</strain>
    </source>
</reference>